<evidence type="ECO:0000256" key="4">
    <source>
        <dbReference type="ARBA" id="ARBA00022618"/>
    </source>
</evidence>
<dbReference type="Pfam" id="PF08245">
    <property type="entry name" value="Mur_ligase_M"/>
    <property type="match status" value="1"/>
</dbReference>
<evidence type="ECO:0000256" key="3">
    <source>
        <dbReference type="ARBA" id="ARBA00022598"/>
    </source>
</evidence>
<comment type="similarity">
    <text evidence="1 11">Belongs to the MurCDEF family. MurE subfamily.</text>
</comment>
<evidence type="ECO:0000313" key="16">
    <source>
        <dbReference type="EMBL" id="GLR71068.1"/>
    </source>
</evidence>
<dbReference type="PROSITE" id="PS01011">
    <property type="entry name" value="FOLYLPOLYGLU_SYNT_1"/>
    <property type="match status" value="1"/>
</dbReference>
<dbReference type="GO" id="GO:0004326">
    <property type="term" value="F:tetrahydrofolylpolyglutamate synthase activity"/>
    <property type="evidence" value="ECO:0007669"/>
    <property type="project" value="InterPro"/>
</dbReference>
<feature type="binding site" evidence="11">
    <location>
        <position position="181"/>
    </location>
    <ligand>
        <name>UDP-N-acetyl-alpha-D-muramoyl-L-alanyl-D-glutamate</name>
        <dbReference type="ChEBI" id="CHEBI:83900"/>
    </ligand>
</feature>
<dbReference type="InterPro" id="IPR004101">
    <property type="entry name" value="Mur_ligase_C"/>
</dbReference>
<comment type="caution">
    <text evidence="11">Lacks conserved residue(s) required for the propagation of feature annotation.</text>
</comment>
<evidence type="ECO:0000256" key="5">
    <source>
        <dbReference type="ARBA" id="ARBA00022741"/>
    </source>
</evidence>
<dbReference type="NCBIfam" id="TIGR01085">
    <property type="entry name" value="murE"/>
    <property type="match status" value="1"/>
</dbReference>
<feature type="domain" description="Mur ligase N-terminal catalytic" evidence="13">
    <location>
        <begin position="33"/>
        <end position="116"/>
    </location>
</feature>
<dbReference type="GO" id="GO:0000287">
    <property type="term" value="F:magnesium ion binding"/>
    <property type="evidence" value="ECO:0007669"/>
    <property type="project" value="UniProtKB-UniRule"/>
</dbReference>
<dbReference type="GO" id="GO:0005737">
    <property type="term" value="C:cytoplasm"/>
    <property type="evidence" value="ECO:0007669"/>
    <property type="project" value="UniProtKB-SubCell"/>
</dbReference>
<keyword evidence="10 11" id="KW-0961">Cell wall biogenesis/degradation</keyword>
<dbReference type="GO" id="GO:0051301">
    <property type="term" value="P:cell division"/>
    <property type="evidence" value="ECO:0007669"/>
    <property type="project" value="UniProtKB-KW"/>
</dbReference>
<comment type="cofactor">
    <cofactor evidence="11">
        <name>Mg(2+)</name>
        <dbReference type="ChEBI" id="CHEBI:18420"/>
    </cofactor>
</comment>
<dbReference type="AlphaFoldDB" id="A0AA37SWP9"/>
<evidence type="ECO:0000256" key="10">
    <source>
        <dbReference type="ARBA" id="ARBA00023316"/>
    </source>
</evidence>
<comment type="subcellular location">
    <subcellularLocation>
        <location evidence="11 12">Cytoplasm</location>
    </subcellularLocation>
</comment>
<dbReference type="GO" id="GO:0008360">
    <property type="term" value="P:regulation of cell shape"/>
    <property type="evidence" value="ECO:0007669"/>
    <property type="project" value="UniProtKB-KW"/>
</dbReference>
<protein>
    <recommendedName>
        <fullName evidence="11">UDP-N-acetylmuramyl-tripeptide synthetase</fullName>
        <ecNumber evidence="11">6.3.2.-</ecNumber>
    </recommendedName>
    <alternativeName>
        <fullName evidence="11">UDP-MurNAc-tripeptide synthetase</fullName>
    </alternativeName>
</protein>
<feature type="binding site" evidence="11">
    <location>
        <begin position="182"/>
        <end position="183"/>
    </location>
    <ligand>
        <name>UDP-N-acetyl-alpha-D-muramoyl-L-alanyl-D-glutamate</name>
        <dbReference type="ChEBI" id="CHEBI:83900"/>
    </ligand>
</feature>
<evidence type="ECO:0000256" key="2">
    <source>
        <dbReference type="ARBA" id="ARBA00022490"/>
    </source>
</evidence>
<feature type="domain" description="Mur ligase central" evidence="15">
    <location>
        <begin position="132"/>
        <end position="346"/>
    </location>
</feature>
<dbReference type="InterPro" id="IPR013221">
    <property type="entry name" value="Mur_ligase_cen"/>
</dbReference>
<dbReference type="GO" id="GO:0071555">
    <property type="term" value="P:cell wall organization"/>
    <property type="evidence" value="ECO:0007669"/>
    <property type="project" value="UniProtKB-KW"/>
</dbReference>
<dbReference type="GO" id="GO:0009252">
    <property type="term" value="P:peptidoglycan biosynthetic process"/>
    <property type="evidence" value="ECO:0007669"/>
    <property type="project" value="UniProtKB-UniRule"/>
</dbReference>
<comment type="pathway">
    <text evidence="11 12">Cell wall biogenesis; peptidoglycan biosynthesis.</text>
</comment>
<dbReference type="NCBIfam" id="NF001126">
    <property type="entry name" value="PRK00139.1-4"/>
    <property type="match status" value="1"/>
</dbReference>
<evidence type="ECO:0000256" key="9">
    <source>
        <dbReference type="ARBA" id="ARBA00023306"/>
    </source>
</evidence>
<keyword evidence="2 11" id="KW-0963">Cytoplasm</keyword>
<keyword evidence="5 11" id="KW-0547">Nucleotide-binding</keyword>
<dbReference type="Gene3D" id="3.90.190.20">
    <property type="entry name" value="Mur ligase, C-terminal domain"/>
    <property type="match status" value="1"/>
</dbReference>
<dbReference type="RefSeq" id="WP_284217367.1">
    <property type="nucleotide sequence ID" value="NZ_BSOT01000005.1"/>
</dbReference>
<keyword evidence="17" id="KW-1185">Reference proteome</keyword>
<evidence type="ECO:0000259" key="14">
    <source>
        <dbReference type="Pfam" id="PF02875"/>
    </source>
</evidence>
<dbReference type="Gene3D" id="3.40.1390.10">
    <property type="entry name" value="MurE/MurF, N-terminal domain"/>
    <property type="match status" value="1"/>
</dbReference>
<keyword evidence="9 11" id="KW-0131">Cell cycle</keyword>
<dbReference type="InterPro" id="IPR005761">
    <property type="entry name" value="UDP-N-AcMur-Glu-dNH2Pim_ligase"/>
</dbReference>
<dbReference type="PANTHER" id="PTHR23135:SF4">
    <property type="entry name" value="UDP-N-ACETYLMURAMOYL-L-ALANYL-D-GLUTAMATE--2,6-DIAMINOPIMELATE LIGASE MURE HOMOLOG, CHLOROPLASTIC"/>
    <property type="match status" value="1"/>
</dbReference>
<dbReference type="InterPro" id="IPR036615">
    <property type="entry name" value="Mur_ligase_C_dom_sf"/>
</dbReference>
<feature type="binding site" evidence="11">
    <location>
        <position position="217"/>
    </location>
    <ligand>
        <name>UDP-N-acetyl-alpha-D-muramoyl-L-alanyl-D-glutamate</name>
        <dbReference type="ChEBI" id="CHEBI:83900"/>
    </ligand>
</feature>
<dbReference type="GO" id="GO:0005524">
    <property type="term" value="F:ATP binding"/>
    <property type="evidence" value="ECO:0007669"/>
    <property type="project" value="UniProtKB-UniRule"/>
</dbReference>
<evidence type="ECO:0000313" key="17">
    <source>
        <dbReference type="Proteomes" id="UP001156601"/>
    </source>
</evidence>
<dbReference type="EMBL" id="BSOT01000005">
    <property type="protein sequence ID" value="GLR71068.1"/>
    <property type="molecule type" value="Genomic_DNA"/>
</dbReference>
<dbReference type="PANTHER" id="PTHR23135">
    <property type="entry name" value="MUR LIGASE FAMILY MEMBER"/>
    <property type="match status" value="1"/>
</dbReference>
<accession>A0AA37SWP9</accession>
<comment type="caution">
    <text evidence="16">The sequence shown here is derived from an EMBL/GenBank/DDBJ whole genome shotgun (WGS) entry which is preliminary data.</text>
</comment>
<name>A0AA37SWP9_9ALTE</name>
<dbReference type="InterPro" id="IPR000713">
    <property type="entry name" value="Mur_ligase_N"/>
</dbReference>
<evidence type="ECO:0000256" key="8">
    <source>
        <dbReference type="ARBA" id="ARBA00022984"/>
    </source>
</evidence>
<comment type="function">
    <text evidence="11">Catalyzes the addition of an amino acid to the nucleotide precursor UDP-N-acetylmuramoyl-L-alanyl-D-glutamate (UMAG) in the biosynthesis of bacterial cell-wall peptidoglycan.</text>
</comment>
<proteinExistence type="inferred from homology"/>
<dbReference type="Pfam" id="PF01225">
    <property type="entry name" value="Mur_ligase"/>
    <property type="match status" value="1"/>
</dbReference>
<organism evidence="16 17">
    <name type="scientific">Agaribacter marinus</name>
    <dbReference type="NCBI Taxonomy" id="1431249"/>
    <lineage>
        <taxon>Bacteria</taxon>
        <taxon>Pseudomonadati</taxon>
        <taxon>Pseudomonadota</taxon>
        <taxon>Gammaproteobacteria</taxon>
        <taxon>Alteromonadales</taxon>
        <taxon>Alteromonadaceae</taxon>
        <taxon>Agaribacter</taxon>
    </lineage>
</organism>
<keyword evidence="4 11" id="KW-0132">Cell division</keyword>
<evidence type="ECO:0000256" key="1">
    <source>
        <dbReference type="ARBA" id="ARBA00005898"/>
    </source>
</evidence>
<feature type="binding site" evidence="11">
    <location>
        <position position="40"/>
    </location>
    <ligand>
        <name>UDP-N-acetyl-alpha-D-muramoyl-L-alanyl-D-glutamate</name>
        <dbReference type="ChEBI" id="CHEBI:83900"/>
    </ligand>
</feature>
<reference evidence="16" key="1">
    <citation type="journal article" date="2014" name="Int. J. Syst. Evol. Microbiol.">
        <title>Complete genome sequence of Corynebacterium casei LMG S-19264T (=DSM 44701T), isolated from a smear-ripened cheese.</title>
        <authorList>
            <consortium name="US DOE Joint Genome Institute (JGI-PGF)"/>
            <person name="Walter F."/>
            <person name="Albersmeier A."/>
            <person name="Kalinowski J."/>
            <person name="Ruckert C."/>
        </authorList>
    </citation>
    <scope>NUCLEOTIDE SEQUENCE</scope>
    <source>
        <strain evidence="16">NBRC 110023</strain>
    </source>
</reference>
<evidence type="ECO:0000259" key="15">
    <source>
        <dbReference type="Pfam" id="PF08245"/>
    </source>
</evidence>
<feature type="modified residue" description="N6-carboxylysine" evidence="11">
    <location>
        <position position="249"/>
    </location>
</feature>
<keyword evidence="8 11" id="KW-0573">Peptidoglycan synthesis</keyword>
<dbReference type="EC" id="6.3.2.-" evidence="11"/>
<dbReference type="Pfam" id="PF02875">
    <property type="entry name" value="Mur_ligase_C"/>
    <property type="match status" value="1"/>
</dbReference>
<reference evidence="16" key="2">
    <citation type="submission" date="2023-01" db="EMBL/GenBank/DDBJ databases">
        <title>Draft genome sequence of Agaribacter marinus strain NBRC 110023.</title>
        <authorList>
            <person name="Sun Q."/>
            <person name="Mori K."/>
        </authorList>
    </citation>
    <scope>NUCLEOTIDE SEQUENCE</scope>
    <source>
        <strain evidence="16">NBRC 110023</strain>
    </source>
</reference>
<evidence type="ECO:0000256" key="12">
    <source>
        <dbReference type="RuleBase" id="RU004135"/>
    </source>
</evidence>
<keyword evidence="6 11" id="KW-0067">ATP-binding</keyword>
<dbReference type="HAMAP" id="MF_00208">
    <property type="entry name" value="MurE"/>
    <property type="match status" value="1"/>
</dbReference>
<keyword evidence="11" id="KW-0460">Magnesium</keyword>
<dbReference type="Gene3D" id="3.40.1190.10">
    <property type="entry name" value="Mur-like, catalytic domain"/>
    <property type="match status" value="1"/>
</dbReference>
<dbReference type="Proteomes" id="UP001156601">
    <property type="component" value="Unassembled WGS sequence"/>
</dbReference>
<gene>
    <name evidence="11 16" type="primary">murE</name>
    <name evidence="16" type="ORF">GCM10007852_19760</name>
</gene>
<evidence type="ECO:0000256" key="11">
    <source>
        <dbReference type="HAMAP-Rule" id="MF_00208"/>
    </source>
</evidence>
<comment type="PTM">
    <text evidence="11">Carboxylation is probably crucial for Mg(2+) binding and, consequently, for the gamma-phosphate positioning of ATP.</text>
</comment>
<sequence>MLAGNFKFADLLQAIITLGIELPAAWQHQFAKIDGFTVDSRQVNATTAFIALQGVSAHGSIYIPSAIENGGKLILEDIQQGSTCQAKLIPVSDDTSERGCVVIQIANLASKLVEFFKTLYPQIAKLKQVLAITGTNGKTSVASLYAQMLSHTGRSAATIGTLGCMQYHCDGTTTNVAKTYNTTPDNVSLFGYLAWFADQDVYYVALEASSHGIEQGRTFGLPIDVAVFTNLTQDHLDYHGSMSAYGAAKRKLLNNPRIRSIVINADDPESERWRNAVNSGQQILSFSVDDRNQTQAQGADALYADCIEYLDSGIQFRLNTLSEKHHMTLSLIGQFNVANYLAALGALTMAGIELATLIKYADKLVGVKGRMELIKTHSASIIVDFAHTPDALKQALVAARKHTANQLWIVFGCGGDRDKAKRPEMGKIAASHADKIVLTQDNSRFEHTDKIIDEICQGISNEGNVDSKSVIRIVERQSAIKFALSNAENNDLILVAGKGHEDYLDIQGQKIHYDERAYVKTLAGEFL</sequence>
<dbReference type="InterPro" id="IPR036565">
    <property type="entry name" value="Mur-like_cat_sf"/>
</dbReference>
<dbReference type="SUPFAM" id="SSF53244">
    <property type="entry name" value="MurD-like peptide ligases, peptide-binding domain"/>
    <property type="match status" value="1"/>
</dbReference>
<evidence type="ECO:0000256" key="6">
    <source>
        <dbReference type="ARBA" id="ARBA00022840"/>
    </source>
</evidence>
<feature type="binding site" evidence="11">
    <location>
        <begin position="134"/>
        <end position="140"/>
    </location>
    <ligand>
        <name>ATP</name>
        <dbReference type="ChEBI" id="CHEBI:30616"/>
    </ligand>
</feature>
<dbReference type="InterPro" id="IPR018109">
    <property type="entry name" value="Folylpolyglutamate_synth_CS"/>
</dbReference>
<dbReference type="SUPFAM" id="SSF63418">
    <property type="entry name" value="MurE/MurF N-terminal domain"/>
    <property type="match status" value="1"/>
</dbReference>
<evidence type="ECO:0000259" key="13">
    <source>
        <dbReference type="Pfam" id="PF01225"/>
    </source>
</evidence>
<feature type="binding site" evidence="11">
    <location>
        <position position="215"/>
    </location>
    <ligand>
        <name>UDP-N-acetyl-alpha-D-muramoyl-L-alanyl-D-glutamate</name>
        <dbReference type="ChEBI" id="CHEBI:83900"/>
    </ligand>
</feature>
<feature type="binding site" evidence="11">
    <location>
        <position position="209"/>
    </location>
    <ligand>
        <name>UDP-N-acetyl-alpha-D-muramoyl-L-alanyl-D-glutamate</name>
        <dbReference type="ChEBI" id="CHEBI:83900"/>
    </ligand>
</feature>
<keyword evidence="7 11" id="KW-0133">Cell shape</keyword>
<dbReference type="SUPFAM" id="SSF53623">
    <property type="entry name" value="MurD-like peptide ligases, catalytic domain"/>
    <property type="match status" value="1"/>
</dbReference>
<dbReference type="InterPro" id="IPR035911">
    <property type="entry name" value="MurE/MurF_N"/>
</dbReference>
<evidence type="ECO:0000256" key="7">
    <source>
        <dbReference type="ARBA" id="ARBA00022960"/>
    </source>
</evidence>
<feature type="domain" description="Mur ligase C-terminal" evidence="14">
    <location>
        <begin position="369"/>
        <end position="499"/>
    </location>
</feature>
<keyword evidence="3 11" id="KW-0436">Ligase</keyword>